<evidence type="ECO:0008006" key="7">
    <source>
        <dbReference type="Google" id="ProtNLM"/>
    </source>
</evidence>
<feature type="compositionally biased region" description="Basic and acidic residues" evidence="2">
    <location>
        <begin position="202"/>
        <end position="219"/>
    </location>
</feature>
<evidence type="ECO:0000259" key="4">
    <source>
        <dbReference type="PROSITE" id="PS50238"/>
    </source>
</evidence>
<feature type="domain" description="Rho-GAP" evidence="4">
    <location>
        <begin position="294"/>
        <end position="493"/>
    </location>
</feature>
<evidence type="ECO:0000313" key="5">
    <source>
        <dbReference type="EMBL" id="TRY97380.1"/>
    </source>
</evidence>
<keyword evidence="1" id="KW-0343">GTPase activation</keyword>
<protein>
    <recommendedName>
        <fullName evidence="7">Rho-GAP domain-containing protein</fullName>
    </recommendedName>
</protein>
<keyword evidence="6" id="KW-1185">Reference proteome</keyword>
<dbReference type="PROSITE" id="PS50238">
    <property type="entry name" value="RHOGAP"/>
    <property type="match status" value="1"/>
</dbReference>
<evidence type="ECO:0000256" key="1">
    <source>
        <dbReference type="ARBA" id="ARBA00022468"/>
    </source>
</evidence>
<proteinExistence type="predicted"/>
<dbReference type="OrthoDB" id="79452at2759"/>
<dbReference type="GO" id="GO:0007165">
    <property type="term" value="P:signal transduction"/>
    <property type="evidence" value="ECO:0007669"/>
    <property type="project" value="InterPro"/>
</dbReference>
<evidence type="ECO:0000313" key="6">
    <source>
        <dbReference type="Proteomes" id="UP000316079"/>
    </source>
</evidence>
<reference evidence="5 6" key="1">
    <citation type="journal article" date="2019" name="Sci. Data">
        <title>Hybrid genome assembly and annotation of Danionella translucida.</title>
        <authorList>
            <person name="Kadobianskyi M."/>
            <person name="Schulze L."/>
            <person name="Schuelke M."/>
            <person name="Judkewitz B."/>
        </authorList>
    </citation>
    <scope>NUCLEOTIDE SEQUENCE [LARGE SCALE GENOMIC DNA]</scope>
    <source>
        <strain evidence="5 6">Bolton</strain>
    </source>
</reference>
<dbReference type="GO" id="GO:0005737">
    <property type="term" value="C:cytoplasm"/>
    <property type="evidence" value="ECO:0007669"/>
    <property type="project" value="TreeGrafter"/>
</dbReference>
<dbReference type="GO" id="GO:0005096">
    <property type="term" value="F:GTPase activator activity"/>
    <property type="evidence" value="ECO:0007669"/>
    <property type="project" value="UniProtKB-KW"/>
</dbReference>
<dbReference type="InterPro" id="IPR001849">
    <property type="entry name" value="PH_domain"/>
</dbReference>
<dbReference type="SMART" id="SM00324">
    <property type="entry name" value="RhoGAP"/>
    <property type="match status" value="1"/>
</dbReference>
<dbReference type="InterPro" id="IPR050729">
    <property type="entry name" value="Rho-GAP"/>
</dbReference>
<dbReference type="PANTHER" id="PTHR23176:SF103">
    <property type="entry name" value="RHO GTPASE-ACTIVATING PROTEIN 9"/>
    <property type="match status" value="1"/>
</dbReference>
<feature type="region of interest" description="Disordered" evidence="2">
    <location>
        <begin position="94"/>
        <end position="113"/>
    </location>
</feature>
<feature type="region of interest" description="Disordered" evidence="2">
    <location>
        <begin position="193"/>
        <end position="219"/>
    </location>
</feature>
<feature type="domain" description="PH" evidence="3">
    <location>
        <begin position="109"/>
        <end position="166"/>
    </location>
</feature>
<evidence type="ECO:0000259" key="3">
    <source>
        <dbReference type="PROSITE" id="PS50003"/>
    </source>
</evidence>
<sequence length="493" mass="55901">MDLSPDFYYSSHDANGWQLNQSIQRAVSSDAISSASCRVEGTPLENHTYGAPLRNRTFSGGVVNNLSHSHSMILPTQRIPATGKCDLRMMLEAPSPESEVHTPKPGSSRPESSVDLRGAQLQWAAELSSKRNVFKLRTVTGNEFLLQSDSDALIRDWYRSIQNIIHRLDEENPLDNVLLFSLRRAGSVELLDHSGDEDEERGEVKEASLPRSRSNLEHAEQKRVKSRLKKLILRRPPLQALHEKGLIKDQVFGCALELLCEREKSSVPQFVRRCTEAVERRGQSITPSPEAVSVMMKGFPRARRTPITSPGLSFRGTGFLLRCWRGLESDGIYRVSGNLAVVQKLRFAVNHERAVSTDGRFLFPEALVQEHLDLDAPQWEDIHVISGALKLFFRELPNPLIPFNMYHSVIRSVQLCDHQERLERLKLLVSSLPACNRDTLRHMIQHLRRPENDSGNIAINMVYQNQAIEILLSDYQQIFEHEPIRGMLTTPTN</sequence>
<dbReference type="SUPFAM" id="SSF48350">
    <property type="entry name" value="GTPase activation domain, GAP"/>
    <property type="match status" value="1"/>
</dbReference>
<dbReference type="Gene3D" id="1.10.555.10">
    <property type="entry name" value="Rho GTPase activation protein"/>
    <property type="match status" value="1"/>
</dbReference>
<evidence type="ECO:0000256" key="2">
    <source>
        <dbReference type="SAM" id="MobiDB-lite"/>
    </source>
</evidence>
<accession>A0A553R5C4</accession>
<dbReference type="Gene3D" id="2.30.29.30">
    <property type="entry name" value="Pleckstrin-homology domain (PH domain)/Phosphotyrosine-binding domain (PTB)"/>
    <property type="match status" value="1"/>
</dbReference>
<dbReference type="InterPro" id="IPR008936">
    <property type="entry name" value="Rho_GTPase_activation_prot"/>
</dbReference>
<dbReference type="InterPro" id="IPR000198">
    <property type="entry name" value="RhoGAP_dom"/>
</dbReference>
<dbReference type="Pfam" id="PF00620">
    <property type="entry name" value="RhoGAP"/>
    <property type="match status" value="1"/>
</dbReference>
<gene>
    <name evidence="5" type="ORF">DNTS_032898</name>
</gene>
<dbReference type="SUPFAM" id="SSF50729">
    <property type="entry name" value="PH domain-like"/>
    <property type="match status" value="1"/>
</dbReference>
<dbReference type="Pfam" id="PF00169">
    <property type="entry name" value="PH"/>
    <property type="match status" value="1"/>
</dbReference>
<dbReference type="PANTHER" id="PTHR23176">
    <property type="entry name" value="RHO/RAC/CDC GTPASE-ACTIVATING PROTEIN"/>
    <property type="match status" value="1"/>
</dbReference>
<name>A0A553R5C4_9TELE</name>
<organism evidence="5 6">
    <name type="scientific">Danionella cerebrum</name>
    <dbReference type="NCBI Taxonomy" id="2873325"/>
    <lineage>
        <taxon>Eukaryota</taxon>
        <taxon>Metazoa</taxon>
        <taxon>Chordata</taxon>
        <taxon>Craniata</taxon>
        <taxon>Vertebrata</taxon>
        <taxon>Euteleostomi</taxon>
        <taxon>Actinopterygii</taxon>
        <taxon>Neopterygii</taxon>
        <taxon>Teleostei</taxon>
        <taxon>Ostariophysi</taxon>
        <taxon>Cypriniformes</taxon>
        <taxon>Danionidae</taxon>
        <taxon>Danioninae</taxon>
        <taxon>Danionella</taxon>
    </lineage>
</organism>
<dbReference type="AlphaFoldDB" id="A0A553R5C4"/>
<comment type="caution">
    <text evidence="5">The sequence shown here is derived from an EMBL/GenBank/DDBJ whole genome shotgun (WGS) entry which is preliminary data.</text>
</comment>
<dbReference type="EMBL" id="SRMA01025231">
    <property type="protein sequence ID" value="TRY97380.1"/>
    <property type="molecule type" value="Genomic_DNA"/>
</dbReference>
<dbReference type="InterPro" id="IPR011993">
    <property type="entry name" value="PH-like_dom_sf"/>
</dbReference>
<dbReference type="PROSITE" id="PS50003">
    <property type="entry name" value="PH_DOMAIN"/>
    <property type="match status" value="1"/>
</dbReference>
<dbReference type="Proteomes" id="UP000316079">
    <property type="component" value="Unassembled WGS sequence"/>
</dbReference>